<dbReference type="InterPro" id="IPR040159">
    <property type="entry name" value="CLS_fam"/>
</dbReference>
<gene>
    <name evidence="2" type="ORF">CHARACLAT_008253</name>
</gene>
<reference evidence="2 3" key="1">
    <citation type="submission" date="2021-06" db="EMBL/GenBank/DDBJ databases">
        <authorList>
            <person name="Palmer J.M."/>
        </authorList>
    </citation>
    <scope>NUCLEOTIDE SEQUENCE [LARGE SCALE GENOMIC DNA]</scope>
    <source>
        <strain evidence="2 3">CL_MEX2019</strain>
        <tissue evidence="2">Muscle</tissue>
    </source>
</reference>
<organism evidence="2 3">
    <name type="scientific">Characodon lateralis</name>
    <dbReference type="NCBI Taxonomy" id="208331"/>
    <lineage>
        <taxon>Eukaryota</taxon>
        <taxon>Metazoa</taxon>
        <taxon>Chordata</taxon>
        <taxon>Craniata</taxon>
        <taxon>Vertebrata</taxon>
        <taxon>Euteleostomi</taxon>
        <taxon>Actinopterygii</taxon>
        <taxon>Neopterygii</taxon>
        <taxon>Teleostei</taxon>
        <taxon>Neoteleostei</taxon>
        <taxon>Acanthomorphata</taxon>
        <taxon>Ovalentaria</taxon>
        <taxon>Atherinomorphae</taxon>
        <taxon>Cyprinodontiformes</taxon>
        <taxon>Goodeidae</taxon>
        <taxon>Characodon</taxon>
    </lineage>
</organism>
<dbReference type="SUPFAM" id="SSF49417">
    <property type="entry name" value="p53-like transcription factors"/>
    <property type="match status" value="1"/>
</dbReference>
<dbReference type="InterPro" id="IPR008967">
    <property type="entry name" value="p53-like_TF_DNA-bd_sf"/>
</dbReference>
<dbReference type="InterPro" id="IPR015351">
    <property type="entry name" value="RBP-J/Cbf11/Cbf12_DNA-bd"/>
</dbReference>
<accession>A0ABU7CXV7</accession>
<dbReference type="SMART" id="SM01267">
    <property type="entry name" value="LAG1_DNAbind"/>
    <property type="match status" value="1"/>
</dbReference>
<evidence type="ECO:0000259" key="1">
    <source>
        <dbReference type="SMART" id="SM01267"/>
    </source>
</evidence>
<proteinExistence type="predicted"/>
<evidence type="ECO:0000313" key="3">
    <source>
        <dbReference type="Proteomes" id="UP001352852"/>
    </source>
</evidence>
<feature type="domain" description="RBP-J/Cbf11/Cbf12 DNA binding" evidence="1">
    <location>
        <begin position="34"/>
        <end position="165"/>
    </location>
</feature>
<dbReference type="Gene3D" id="2.60.40.1450">
    <property type="entry name" value="LAG1, DNA binding domain"/>
    <property type="match status" value="1"/>
</dbReference>
<evidence type="ECO:0000313" key="2">
    <source>
        <dbReference type="EMBL" id="MED6267050.1"/>
    </source>
</evidence>
<dbReference type="EMBL" id="JAHUTJ010008673">
    <property type="protein sequence ID" value="MED6267050.1"/>
    <property type="molecule type" value="Genomic_DNA"/>
</dbReference>
<protein>
    <recommendedName>
        <fullName evidence="1">RBP-J/Cbf11/Cbf12 DNA binding domain-containing protein</fullName>
    </recommendedName>
</protein>
<name>A0ABU7CXV7_9TELE</name>
<sequence length="165" mass="18905">MAPVVTGKFSEQHLPRRLTREAMRTYLKEKQDQTVLILHAKVAQKSYGNEKRFFCPPPCVYLMGTGWQKKVKDLVKDGCSEQEAQPYVFIGIGSSEQDMQQLFLEGKVSHELCYGLTVKNLNVLHWDLCDKQGCNGTPKKRIGKLSVHLTEQKQTWIFLALFNSE</sequence>
<dbReference type="InterPro" id="IPR037095">
    <property type="entry name" value="RBP-J/Cbf11_DNA-bd_sf"/>
</dbReference>
<dbReference type="Pfam" id="PF09271">
    <property type="entry name" value="LAG1-DNAbind"/>
    <property type="match status" value="1"/>
</dbReference>
<dbReference type="Proteomes" id="UP001352852">
    <property type="component" value="Unassembled WGS sequence"/>
</dbReference>
<keyword evidence="3" id="KW-1185">Reference proteome</keyword>
<comment type="caution">
    <text evidence="2">The sequence shown here is derived from an EMBL/GenBank/DDBJ whole genome shotgun (WGS) entry which is preliminary data.</text>
</comment>
<dbReference type="PANTHER" id="PTHR10665">
    <property type="entry name" value="RECOMBINING BINDING PROTEIN SUPPRESSOR OF HAIRLESS"/>
    <property type="match status" value="1"/>
</dbReference>